<evidence type="ECO:0000313" key="2">
    <source>
        <dbReference type="Proteomes" id="UP000767291"/>
    </source>
</evidence>
<proteinExistence type="predicted"/>
<accession>A0ABS4E6W9</accession>
<dbReference type="RefSeq" id="WP_209455357.1">
    <property type="nucleotide sequence ID" value="NZ_BAAACS010000017.1"/>
</dbReference>
<dbReference type="EMBL" id="JAGGJX010000001">
    <property type="protein sequence ID" value="MBP1853696.1"/>
    <property type="molecule type" value="Genomic_DNA"/>
</dbReference>
<gene>
    <name evidence="1" type="ORF">J2Z43_000086</name>
</gene>
<reference evidence="1 2" key="1">
    <citation type="submission" date="2021-03" db="EMBL/GenBank/DDBJ databases">
        <title>Genomic Encyclopedia of Type Strains, Phase IV (KMG-IV): sequencing the most valuable type-strain genomes for metagenomic binning, comparative biology and taxonomic classification.</title>
        <authorList>
            <person name="Goeker M."/>
        </authorList>
    </citation>
    <scope>NUCLEOTIDE SEQUENCE [LARGE SCALE GENOMIC DNA]</scope>
    <source>
        <strain evidence="1 2">DSM 1289</strain>
    </source>
</reference>
<evidence type="ECO:0000313" key="1">
    <source>
        <dbReference type="EMBL" id="MBP1853696.1"/>
    </source>
</evidence>
<protein>
    <submittedName>
        <fullName evidence="1">DNA replication protein DnaD</fullName>
    </submittedName>
</protein>
<name>A0ABS4E6W9_9FIRM</name>
<comment type="caution">
    <text evidence="1">The sequence shown here is derived from an EMBL/GenBank/DDBJ whole genome shotgun (WGS) entry which is preliminary data.</text>
</comment>
<keyword evidence="2" id="KW-1185">Reference proteome</keyword>
<dbReference type="Proteomes" id="UP000767291">
    <property type="component" value="Unassembled WGS sequence"/>
</dbReference>
<organism evidence="1 2">
    <name type="scientific">Metaclostridioides mangenotii</name>
    <dbReference type="NCBI Taxonomy" id="1540"/>
    <lineage>
        <taxon>Bacteria</taxon>
        <taxon>Bacillati</taxon>
        <taxon>Bacillota</taxon>
        <taxon>Clostridia</taxon>
        <taxon>Peptostreptococcales</taxon>
        <taxon>Peptostreptococcaceae</taxon>
        <taxon>Metaclostridioides</taxon>
    </lineage>
</organism>
<sequence length="145" mass="16912">MNKDVGWIKLHRKILNSPTYLSLNSKQRDILISLLLIVNHKENKVIVDGKQIILKPGQTLTSLAKIKERCANDVSTQNIRTCLELLKEVEFLSWESTTKYRIITITNWQQYQMKENGSIDIKQNEMSEIEKRNLELMERERAGAL</sequence>